<dbReference type="EMBL" id="ML987196">
    <property type="protein sequence ID" value="KAF2248194.1"/>
    <property type="molecule type" value="Genomic_DNA"/>
</dbReference>
<dbReference type="PANTHER" id="PTHR37540:SF9">
    <property type="entry name" value="ZN(2)-C6 FUNGAL-TYPE DOMAIN-CONTAINING PROTEIN"/>
    <property type="match status" value="1"/>
</dbReference>
<dbReference type="AlphaFoldDB" id="A0A6A6IC93"/>
<evidence type="ECO:0000313" key="1">
    <source>
        <dbReference type="EMBL" id="KAF2248194.1"/>
    </source>
</evidence>
<organism evidence="1 2">
    <name type="scientific">Trematosphaeria pertusa</name>
    <dbReference type="NCBI Taxonomy" id="390896"/>
    <lineage>
        <taxon>Eukaryota</taxon>
        <taxon>Fungi</taxon>
        <taxon>Dikarya</taxon>
        <taxon>Ascomycota</taxon>
        <taxon>Pezizomycotina</taxon>
        <taxon>Dothideomycetes</taxon>
        <taxon>Pleosporomycetidae</taxon>
        <taxon>Pleosporales</taxon>
        <taxon>Massarineae</taxon>
        <taxon>Trematosphaeriaceae</taxon>
        <taxon>Trematosphaeria</taxon>
    </lineage>
</organism>
<sequence length="451" mass="51156">MLQFVDHSAIDQKARKAIRSHCMKGKNAGKTITRRSRATSIRKGKQKAPGKAAAISERLEVCSALRNIQRFIDHEFSTLPFSAELSPDTRNVIRQFFLVVSDAVYPHEYCNSFDYEHSMWVQWMTGDEAYFHLMLCLISACNDFYLLQPKSSALALTHLTQTFQLLARRLSGDEALSELTFALVIGLVIYAQLRGDMSSWRIHMRGLSRLVDMKGGIAQLSDPILLQKTCRADIDFALSAGCVPQWRLEEIRFTARYPQNYTAPHLPVAFQNLQHTLRSIANDVFSLADVLDRSSPQNKMGPVAFQETLLALCYRLLQPGPFSSPYHGSTLDYGCQMGMIAFLTTLMFQFGRRRLLHHEALSSRFRSFVQGYHQDISNQEGLLLWLLFIGRLSILSTSDDKWLIPRIAQEVGNAGIVEWAGLREALARFPWIASLHSAPAEQLWIQATKRI</sequence>
<evidence type="ECO:0008006" key="3">
    <source>
        <dbReference type="Google" id="ProtNLM"/>
    </source>
</evidence>
<keyword evidence="2" id="KW-1185">Reference proteome</keyword>
<name>A0A6A6IC93_9PLEO</name>
<gene>
    <name evidence="1" type="ORF">BU26DRAFT_519922</name>
</gene>
<dbReference type="PANTHER" id="PTHR37540">
    <property type="entry name" value="TRANSCRIPTION FACTOR (ACR-2), PUTATIVE-RELATED-RELATED"/>
    <property type="match status" value="1"/>
</dbReference>
<dbReference type="OrthoDB" id="4158087at2759"/>
<dbReference type="Pfam" id="PF11951">
    <property type="entry name" value="Fungal_trans_2"/>
    <property type="match status" value="1"/>
</dbReference>
<protein>
    <recommendedName>
        <fullName evidence="3">Transcription factor domain-containing protein</fullName>
    </recommendedName>
</protein>
<dbReference type="RefSeq" id="XP_033683198.1">
    <property type="nucleotide sequence ID" value="XM_033829177.1"/>
</dbReference>
<dbReference type="InterPro" id="IPR021858">
    <property type="entry name" value="Fun_TF"/>
</dbReference>
<reference evidence="1" key="1">
    <citation type="journal article" date="2020" name="Stud. Mycol.">
        <title>101 Dothideomycetes genomes: a test case for predicting lifestyles and emergence of pathogens.</title>
        <authorList>
            <person name="Haridas S."/>
            <person name="Albert R."/>
            <person name="Binder M."/>
            <person name="Bloem J."/>
            <person name="Labutti K."/>
            <person name="Salamov A."/>
            <person name="Andreopoulos B."/>
            <person name="Baker S."/>
            <person name="Barry K."/>
            <person name="Bills G."/>
            <person name="Bluhm B."/>
            <person name="Cannon C."/>
            <person name="Castanera R."/>
            <person name="Culley D."/>
            <person name="Daum C."/>
            <person name="Ezra D."/>
            <person name="Gonzalez J."/>
            <person name="Henrissat B."/>
            <person name="Kuo A."/>
            <person name="Liang C."/>
            <person name="Lipzen A."/>
            <person name="Lutzoni F."/>
            <person name="Magnuson J."/>
            <person name="Mondo S."/>
            <person name="Nolan M."/>
            <person name="Ohm R."/>
            <person name="Pangilinan J."/>
            <person name="Park H.-J."/>
            <person name="Ramirez L."/>
            <person name="Alfaro M."/>
            <person name="Sun H."/>
            <person name="Tritt A."/>
            <person name="Yoshinaga Y."/>
            <person name="Zwiers L.-H."/>
            <person name="Turgeon B."/>
            <person name="Goodwin S."/>
            <person name="Spatafora J."/>
            <person name="Crous P."/>
            <person name="Grigoriev I."/>
        </authorList>
    </citation>
    <scope>NUCLEOTIDE SEQUENCE</scope>
    <source>
        <strain evidence="1">CBS 122368</strain>
    </source>
</reference>
<dbReference type="GeneID" id="54582507"/>
<evidence type="ECO:0000313" key="2">
    <source>
        <dbReference type="Proteomes" id="UP000800094"/>
    </source>
</evidence>
<dbReference type="Proteomes" id="UP000800094">
    <property type="component" value="Unassembled WGS sequence"/>
</dbReference>
<accession>A0A6A6IC93</accession>
<proteinExistence type="predicted"/>